<sequence>MSRPTFSCIYSYPRQWLMTSSVSSVSCRSGSSSFLFQCSLSLFNIDFRISNWLSCQATLRRIIFRRLFFQNLLPLEGESSLDAVLSKYVGCYKIVVLYLSFKIGHLAKHLMEFYVKSR</sequence>
<accession>A0AAD8KCP6</accession>
<evidence type="ECO:0000313" key="2">
    <source>
        <dbReference type="Proteomes" id="UP001229421"/>
    </source>
</evidence>
<proteinExistence type="predicted"/>
<evidence type="ECO:0000313" key="1">
    <source>
        <dbReference type="EMBL" id="KAK1420517.1"/>
    </source>
</evidence>
<reference evidence="1" key="1">
    <citation type="journal article" date="2023" name="bioRxiv">
        <title>Improved chromosome-level genome assembly for marigold (Tagetes erecta).</title>
        <authorList>
            <person name="Jiang F."/>
            <person name="Yuan L."/>
            <person name="Wang S."/>
            <person name="Wang H."/>
            <person name="Xu D."/>
            <person name="Wang A."/>
            <person name="Fan W."/>
        </authorList>
    </citation>
    <scope>NUCLEOTIDE SEQUENCE</scope>
    <source>
        <strain evidence="1">WSJ</strain>
        <tissue evidence="1">Leaf</tissue>
    </source>
</reference>
<protein>
    <submittedName>
        <fullName evidence="1">Uncharacterized protein</fullName>
    </submittedName>
</protein>
<gene>
    <name evidence="1" type="ORF">QVD17_22181</name>
</gene>
<keyword evidence="2" id="KW-1185">Reference proteome</keyword>
<dbReference type="AlphaFoldDB" id="A0AAD8KCP6"/>
<comment type="caution">
    <text evidence="1">The sequence shown here is derived from an EMBL/GenBank/DDBJ whole genome shotgun (WGS) entry which is preliminary data.</text>
</comment>
<dbReference type="Proteomes" id="UP001229421">
    <property type="component" value="Unassembled WGS sequence"/>
</dbReference>
<organism evidence="1 2">
    <name type="scientific">Tagetes erecta</name>
    <name type="common">African marigold</name>
    <dbReference type="NCBI Taxonomy" id="13708"/>
    <lineage>
        <taxon>Eukaryota</taxon>
        <taxon>Viridiplantae</taxon>
        <taxon>Streptophyta</taxon>
        <taxon>Embryophyta</taxon>
        <taxon>Tracheophyta</taxon>
        <taxon>Spermatophyta</taxon>
        <taxon>Magnoliopsida</taxon>
        <taxon>eudicotyledons</taxon>
        <taxon>Gunneridae</taxon>
        <taxon>Pentapetalae</taxon>
        <taxon>asterids</taxon>
        <taxon>campanulids</taxon>
        <taxon>Asterales</taxon>
        <taxon>Asteraceae</taxon>
        <taxon>Asteroideae</taxon>
        <taxon>Heliantheae alliance</taxon>
        <taxon>Tageteae</taxon>
        <taxon>Tagetes</taxon>
    </lineage>
</organism>
<dbReference type="EMBL" id="JAUHHV010000006">
    <property type="protein sequence ID" value="KAK1420517.1"/>
    <property type="molecule type" value="Genomic_DNA"/>
</dbReference>
<name>A0AAD8KCP6_TARER</name>
<dbReference type="PROSITE" id="PS51257">
    <property type="entry name" value="PROKAR_LIPOPROTEIN"/>
    <property type="match status" value="1"/>
</dbReference>